<sequence>MSPEVPVILLVLATPVFLFWYWFYRKRIASKVKRRFFIWISTVISTPIFYATLIGIWIFCITYYPNRDFDRKRWIRDKQKRYELAKDIIDSKMLIGKNKSEVSALLGVDENKIDNNDWYYYLGFVPELVNIDQDVLQVSFRNGRVYYVSEFQE</sequence>
<keyword evidence="3" id="KW-1185">Reference proteome</keyword>
<feature type="transmembrane region" description="Helical" evidence="1">
    <location>
        <begin position="36"/>
        <end position="64"/>
    </location>
</feature>
<dbReference type="OrthoDB" id="1139344at2"/>
<keyword evidence="1" id="KW-0472">Membrane</keyword>
<proteinExistence type="predicted"/>
<evidence type="ECO:0000256" key="1">
    <source>
        <dbReference type="SAM" id="Phobius"/>
    </source>
</evidence>
<feature type="transmembrane region" description="Helical" evidence="1">
    <location>
        <begin position="6"/>
        <end position="24"/>
    </location>
</feature>
<evidence type="ECO:0000313" key="2">
    <source>
        <dbReference type="EMBL" id="PTQ95597.1"/>
    </source>
</evidence>
<dbReference type="Proteomes" id="UP000244168">
    <property type="component" value="Unassembled WGS sequence"/>
</dbReference>
<comment type="caution">
    <text evidence="2">The sequence shown here is derived from an EMBL/GenBank/DDBJ whole genome shotgun (WGS) entry which is preliminary data.</text>
</comment>
<dbReference type="EMBL" id="QAOQ01000005">
    <property type="protein sequence ID" value="PTQ95597.1"/>
    <property type="molecule type" value="Genomic_DNA"/>
</dbReference>
<keyword evidence="1" id="KW-1133">Transmembrane helix</keyword>
<accession>A0A2T5J802</accession>
<keyword evidence="1" id="KW-0812">Transmembrane</keyword>
<evidence type="ECO:0000313" key="3">
    <source>
        <dbReference type="Proteomes" id="UP000244168"/>
    </source>
</evidence>
<reference evidence="2 3" key="1">
    <citation type="submission" date="2018-04" db="EMBL/GenBank/DDBJ databases">
        <title>Genomic Encyclopedia of Archaeal and Bacterial Type Strains, Phase II (KMG-II): from individual species to whole genera.</title>
        <authorList>
            <person name="Goeker M."/>
        </authorList>
    </citation>
    <scope>NUCLEOTIDE SEQUENCE [LARGE SCALE GENOMIC DNA]</scope>
    <source>
        <strain evidence="2 3">DSM 26809</strain>
    </source>
</reference>
<protein>
    <recommendedName>
        <fullName evidence="4">Outer membrane protein assembly factor BamE</fullName>
    </recommendedName>
</protein>
<dbReference type="RefSeq" id="WP_107829105.1">
    <property type="nucleotide sequence ID" value="NZ_CP160205.1"/>
</dbReference>
<gene>
    <name evidence="2" type="ORF">C8P68_105102</name>
</gene>
<organism evidence="2 3">
    <name type="scientific">Mucilaginibacter yixingensis</name>
    <dbReference type="NCBI Taxonomy" id="1295612"/>
    <lineage>
        <taxon>Bacteria</taxon>
        <taxon>Pseudomonadati</taxon>
        <taxon>Bacteroidota</taxon>
        <taxon>Sphingobacteriia</taxon>
        <taxon>Sphingobacteriales</taxon>
        <taxon>Sphingobacteriaceae</taxon>
        <taxon>Mucilaginibacter</taxon>
    </lineage>
</organism>
<dbReference type="AlphaFoldDB" id="A0A2T5J802"/>
<evidence type="ECO:0008006" key="4">
    <source>
        <dbReference type="Google" id="ProtNLM"/>
    </source>
</evidence>
<name>A0A2T5J802_9SPHI</name>